<feature type="compositionally biased region" description="Low complexity" evidence="1">
    <location>
        <begin position="980"/>
        <end position="992"/>
    </location>
</feature>
<dbReference type="Pfam" id="PF16561">
    <property type="entry name" value="AMPK1_CBM"/>
    <property type="match status" value="1"/>
</dbReference>
<feature type="compositionally biased region" description="Low complexity" evidence="1">
    <location>
        <begin position="700"/>
        <end position="709"/>
    </location>
</feature>
<evidence type="ECO:0000313" key="3">
    <source>
        <dbReference type="EMBL" id="KAK5707483.1"/>
    </source>
</evidence>
<feature type="region of interest" description="Disordered" evidence="1">
    <location>
        <begin position="328"/>
        <end position="514"/>
    </location>
</feature>
<feature type="compositionally biased region" description="Basic and acidic residues" evidence="1">
    <location>
        <begin position="223"/>
        <end position="244"/>
    </location>
</feature>
<feature type="compositionally biased region" description="Polar residues" evidence="1">
    <location>
        <begin position="391"/>
        <end position="403"/>
    </location>
</feature>
<feature type="region of interest" description="Disordered" evidence="1">
    <location>
        <begin position="554"/>
        <end position="753"/>
    </location>
</feature>
<feature type="region of interest" description="Disordered" evidence="1">
    <location>
        <begin position="125"/>
        <end position="296"/>
    </location>
</feature>
<feature type="compositionally biased region" description="Basic and acidic residues" evidence="1">
    <location>
        <begin position="1083"/>
        <end position="1093"/>
    </location>
</feature>
<dbReference type="InterPro" id="IPR032640">
    <property type="entry name" value="AMPK1_CBM"/>
</dbReference>
<feature type="compositionally biased region" description="Polar residues" evidence="1">
    <location>
        <begin position="286"/>
        <end position="296"/>
    </location>
</feature>
<feature type="compositionally biased region" description="Basic and acidic residues" evidence="1">
    <location>
        <begin position="616"/>
        <end position="628"/>
    </location>
</feature>
<feature type="compositionally biased region" description="Polar residues" evidence="1">
    <location>
        <begin position="490"/>
        <end position="507"/>
    </location>
</feature>
<reference evidence="3" key="1">
    <citation type="submission" date="2023-08" db="EMBL/GenBank/DDBJ databases">
        <title>Black Yeasts Isolated from many extreme environments.</title>
        <authorList>
            <person name="Coleine C."/>
            <person name="Stajich J.E."/>
            <person name="Selbmann L."/>
        </authorList>
    </citation>
    <scope>NUCLEOTIDE SEQUENCE</scope>
    <source>
        <strain evidence="3">CCFEE 5810</strain>
    </source>
</reference>
<dbReference type="AlphaFoldDB" id="A0AAN7WCB4"/>
<feature type="compositionally biased region" description="Polar residues" evidence="1">
    <location>
        <begin position="1046"/>
        <end position="1059"/>
    </location>
</feature>
<sequence length="1123" mass="113509">MSSYTFRWDHPAEEVFVTGDFDNWAKTEKLEKSGSGHEKTVHFSKDHDKILYKFVADGNWSHDHTAKTETDHEGNVNNVLLFSDFTQHSANSSSAAQGASTISSVAPGSSTIAMAGQQPLEREKEFPGAFPQTPGPDDSQTFSVSPLPASSGTSNPISLPAGEKVPDINSKDIDSNVKLDEDSYNKSDANPAPTEVSNKEFGVNPLPASSGPSNPISLPAGEKVPDVDSKDIGSNVKLDEDSYNKSDANPAPAEDSKAFSVNPLPATGGIGNPISLAPGEKVPDHSTITGNTSESNVRLDEASYNNSSASAPILPPVTSSNSDFGSKDIFAGLGPQTSNMIPESSMGMGKDAPGALSDADVPTPQVSSVGPLSSTAQLAGAQPLEPRQRDANISSVAPTSTTAEMAGAQPLEPRERDANISSVAPTSTTTQLAGSQPLEQQHSPPAIVTDSQKEAHVDPEASGSPRAVQEKDEFENELVSKVPEAPAVSEGTSTSDSKSPETGSSNKGMMGMAAGGLGAVGAAAAGYAYSARDKTTQATGKDPVSVLPQSVQDSINNMNTKGTTAPAAKSVEEPSSTVQHEPVNEASIPQQTHVGDGIEARGGSFGENNAPGVPEEVVHSQKEAHVDPEASGSPVAVREKSEVEHELLSKIPSSEAQGEHAPTSPGGFNPDAQGEKTPSSDSGLGKALGMGAAGLGGAASLGAGAAALARRGKGQEEEAAPGVPQEVVDSQKEAHVGPEAAGNKEAVQEKSQVENELLSKIPTSTAMGEHAPKIAAGVAAGLGAGGIGAGVAAYSKYGQGQQPASGVPEPVVESQKEAHVDPEASGSTEAVKEKSQVESELLSKIPTSTAMGEHAPKIAAGVAAGLGATGLGAGAAAAYSKYGGGQTAASGVPDPVIDSQKEAHASAEAAAVPAAVQEKSAVESELLSKVPASTASGEPAPEVASAAALTSTAPGSSSGAPQLSHPTAGMAALSMDDRPAAASSSGLNASAADPAVPPTQHSDSLAPPTEEEPVPSRDVSPMTKTATRASTATGTANQDAPVVTTGVASGSAPATQTAGQPVGTPRPNVSGAASNSTPQKRGSFMDRMHRTPDSTKSGASAGGKEDGTPKKKGFFKRLAEKMK</sequence>
<dbReference type="Proteomes" id="UP001310594">
    <property type="component" value="Unassembled WGS sequence"/>
</dbReference>
<gene>
    <name evidence="3" type="primary">CRP1</name>
    <name evidence="3" type="ORF">LTR97_000017</name>
</gene>
<feature type="compositionally biased region" description="Polar residues" evidence="1">
    <location>
        <begin position="364"/>
        <end position="377"/>
    </location>
</feature>
<feature type="domain" description="AMP-activated protein kinase glycogen-binding" evidence="2">
    <location>
        <begin position="4"/>
        <end position="81"/>
    </location>
</feature>
<feature type="compositionally biased region" description="Polar residues" evidence="1">
    <location>
        <begin position="1071"/>
        <end position="1080"/>
    </location>
</feature>
<dbReference type="InterPro" id="IPR013783">
    <property type="entry name" value="Ig-like_fold"/>
</dbReference>
<dbReference type="Gene3D" id="2.60.40.10">
    <property type="entry name" value="Immunoglobulins"/>
    <property type="match status" value="1"/>
</dbReference>
<evidence type="ECO:0000256" key="1">
    <source>
        <dbReference type="SAM" id="MobiDB-lite"/>
    </source>
</evidence>
<dbReference type="InterPro" id="IPR014756">
    <property type="entry name" value="Ig_E-set"/>
</dbReference>
<name>A0AAN7WCB4_9PEZI</name>
<feature type="region of interest" description="Disordered" evidence="1">
    <location>
        <begin position="883"/>
        <end position="1123"/>
    </location>
</feature>
<evidence type="ECO:0000259" key="2">
    <source>
        <dbReference type="Pfam" id="PF16561"/>
    </source>
</evidence>
<dbReference type="CDD" id="cd02859">
    <property type="entry name" value="E_set_AMPKbeta_like_N"/>
    <property type="match status" value="1"/>
</dbReference>
<organism evidence="3 4">
    <name type="scientific">Elasticomyces elasticus</name>
    <dbReference type="NCBI Taxonomy" id="574655"/>
    <lineage>
        <taxon>Eukaryota</taxon>
        <taxon>Fungi</taxon>
        <taxon>Dikarya</taxon>
        <taxon>Ascomycota</taxon>
        <taxon>Pezizomycotina</taxon>
        <taxon>Dothideomycetes</taxon>
        <taxon>Dothideomycetidae</taxon>
        <taxon>Mycosphaerellales</taxon>
        <taxon>Teratosphaeriaceae</taxon>
        <taxon>Elasticomyces</taxon>
    </lineage>
</organism>
<feature type="compositionally biased region" description="Polar residues" evidence="1">
    <location>
        <begin position="554"/>
        <end position="563"/>
    </location>
</feature>
<feature type="compositionally biased region" description="Low complexity" evidence="1">
    <location>
        <begin position="906"/>
        <end position="919"/>
    </location>
</feature>
<comment type="caution">
    <text evidence="3">The sequence shown here is derived from an EMBL/GenBank/DDBJ whole genome shotgun (WGS) entry which is preliminary data.</text>
</comment>
<feature type="compositionally biased region" description="Gly residues" evidence="1">
    <location>
        <begin position="686"/>
        <end position="699"/>
    </location>
</feature>
<feature type="compositionally biased region" description="Polar residues" evidence="1">
    <location>
        <begin position="948"/>
        <end position="965"/>
    </location>
</feature>
<feature type="compositionally biased region" description="Basic and acidic residues" evidence="1">
    <location>
        <begin position="637"/>
        <end position="648"/>
    </location>
</feature>
<evidence type="ECO:0000313" key="4">
    <source>
        <dbReference type="Proteomes" id="UP001310594"/>
    </source>
</evidence>
<feature type="compositionally biased region" description="Low complexity" evidence="1">
    <location>
        <begin position="1023"/>
        <end position="1036"/>
    </location>
</feature>
<protein>
    <submittedName>
        <fullName evidence="3">Cruciform DNA binding protein</fullName>
    </submittedName>
</protein>
<feature type="compositionally biased region" description="Basic and acidic residues" evidence="1">
    <location>
        <begin position="164"/>
        <end position="185"/>
    </location>
</feature>
<feature type="compositionally biased region" description="Polar residues" evidence="1">
    <location>
        <begin position="419"/>
        <end position="443"/>
    </location>
</feature>
<feature type="compositionally biased region" description="Polar residues" evidence="1">
    <location>
        <begin position="138"/>
        <end position="157"/>
    </location>
</feature>
<dbReference type="SUPFAM" id="SSF81296">
    <property type="entry name" value="E set domains"/>
    <property type="match status" value="1"/>
</dbReference>
<dbReference type="EMBL" id="JAVRQU010000001">
    <property type="protein sequence ID" value="KAK5707483.1"/>
    <property type="molecule type" value="Genomic_DNA"/>
</dbReference>
<accession>A0AAN7WCB4</accession>
<proteinExistence type="predicted"/>
<feature type="region of interest" description="Disordered" evidence="1">
    <location>
        <begin position="798"/>
        <end position="852"/>
    </location>
</feature>